<protein>
    <submittedName>
        <fullName evidence="2">Chemotaxis protein CheW</fullName>
    </submittedName>
</protein>
<dbReference type="EMBL" id="JALBUF010000007">
    <property type="protein sequence ID" value="MCI0184003.1"/>
    <property type="molecule type" value="Genomic_DNA"/>
</dbReference>
<dbReference type="Pfam" id="PF01584">
    <property type="entry name" value="CheW"/>
    <property type="match status" value="1"/>
</dbReference>
<dbReference type="Gene3D" id="2.40.50.180">
    <property type="entry name" value="CheA-289, Domain 4"/>
    <property type="match status" value="1"/>
</dbReference>
<accession>A0A9X1VD73</accession>
<dbReference type="PANTHER" id="PTHR22617:SF23">
    <property type="entry name" value="CHEMOTAXIS PROTEIN CHEW"/>
    <property type="match status" value="1"/>
</dbReference>
<dbReference type="GO" id="GO:0007165">
    <property type="term" value="P:signal transduction"/>
    <property type="evidence" value="ECO:0007669"/>
    <property type="project" value="InterPro"/>
</dbReference>
<proteinExistence type="predicted"/>
<evidence type="ECO:0000313" key="3">
    <source>
        <dbReference type="Proteomes" id="UP001139263"/>
    </source>
</evidence>
<reference evidence="2" key="1">
    <citation type="submission" date="2022-03" db="EMBL/GenBank/DDBJ databases">
        <title>Draft Genome Sequence of Firmicute Strain S0AB, a Heterotrophic Iron/Sulfur-Oxidizing Extreme Acidophile.</title>
        <authorList>
            <person name="Vergara E."/>
            <person name="Pakostova E."/>
            <person name="Johnson D.B."/>
            <person name="Holmes D.S."/>
        </authorList>
    </citation>
    <scope>NUCLEOTIDE SEQUENCE</scope>
    <source>
        <strain evidence="2">S0AB</strain>
    </source>
</reference>
<dbReference type="PANTHER" id="PTHR22617">
    <property type="entry name" value="CHEMOTAXIS SENSOR HISTIDINE KINASE-RELATED"/>
    <property type="match status" value="1"/>
</dbReference>
<evidence type="ECO:0000259" key="1">
    <source>
        <dbReference type="PROSITE" id="PS50851"/>
    </source>
</evidence>
<dbReference type="Proteomes" id="UP001139263">
    <property type="component" value="Unassembled WGS sequence"/>
</dbReference>
<evidence type="ECO:0000313" key="2">
    <source>
        <dbReference type="EMBL" id="MCI0184003.1"/>
    </source>
</evidence>
<dbReference type="InterPro" id="IPR036061">
    <property type="entry name" value="CheW-like_dom_sf"/>
</dbReference>
<sequence>MKYVVFQLHDMHYATPVHHIQSIERMLPIRFEAGMEYFELGFADLRGTVIGIQDLRKKLGVIAKDYDEHTRLLVTSTGGYIVDAALDVLDVQDTDWVTVAGRRVWNREHTIVLEYLL</sequence>
<dbReference type="GO" id="GO:0006935">
    <property type="term" value="P:chemotaxis"/>
    <property type="evidence" value="ECO:0007669"/>
    <property type="project" value="InterPro"/>
</dbReference>
<keyword evidence="3" id="KW-1185">Reference proteome</keyword>
<feature type="domain" description="CheW-like" evidence="1">
    <location>
        <begin position="1"/>
        <end position="117"/>
    </location>
</feature>
<organism evidence="2 3">
    <name type="scientific">Sulfoacidibacillus ferrooxidans</name>
    <dbReference type="NCBI Taxonomy" id="2005001"/>
    <lineage>
        <taxon>Bacteria</taxon>
        <taxon>Bacillati</taxon>
        <taxon>Bacillota</taxon>
        <taxon>Bacilli</taxon>
        <taxon>Bacillales</taxon>
        <taxon>Alicyclobacillaceae</taxon>
        <taxon>Sulfoacidibacillus</taxon>
    </lineage>
</organism>
<dbReference type="SUPFAM" id="SSF50341">
    <property type="entry name" value="CheW-like"/>
    <property type="match status" value="1"/>
</dbReference>
<dbReference type="PROSITE" id="PS50851">
    <property type="entry name" value="CHEW"/>
    <property type="match status" value="1"/>
</dbReference>
<dbReference type="InterPro" id="IPR002545">
    <property type="entry name" value="CheW-lke_dom"/>
</dbReference>
<dbReference type="RefSeq" id="WP_241715096.1">
    <property type="nucleotide sequence ID" value="NZ_JALBUF010000007.1"/>
</dbReference>
<dbReference type="InterPro" id="IPR039315">
    <property type="entry name" value="CheW"/>
</dbReference>
<comment type="caution">
    <text evidence="2">The sequence shown here is derived from an EMBL/GenBank/DDBJ whole genome shotgun (WGS) entry which is preliminary data.</text>
</comment>
<dbReference type="AlphaFoldDB" id="A0A9X1VD73"/>
<gene>
    <name evidence="2" type="primary">cheW</name>
    <name evidence="2" type="ORF">MM817_02295</name>
</gene>
<dbReference type="GO" id="GO:0005829">
    <property type="term" value="C:cytosol"/>
    <property type="evidence" value="ECO:0007669"/>
    <property type="project" value="TreeGrafter"/>
</dbReference>
<name>A0A9X1VD73_9BACL</name>